<proteinExistence type="predicted"/>
<dbReference type="EMBL" id="JACJQU010000006">
    <property type="protein sequence ID" value="MBD2294334.1"/>
    <property type="molecule type" value="Genomic_DNA"/>
</dbReference>
<dbReference type="Gene3D" id="3.40.50.300">
    <property type="entry name" value="P-loop containing nucleotide triphosphate hydrolases"/>
    <property type="match status" value="1"/>
</dbReference>
<protein>
    <submittedName>
        <fullName evidence="2">AAA family ATPase</fullName>
    </submittedName>
</protein>
<gene>
    <name evidence="2" type="ORF">H6G06_12765</name>
</gene>
<feature type="domain" description="Endonuclease GajA/Old nuclease/RecF-like AAA" evidence="1">
    <location>
        <begin position="1"/>
        <end position="63"/>
    </location>
</feature>
<dbReference type="AlphaFoldDB" id="A0A927A175"/>
<dbReference type="Pfam" id="PF13175">
    <property type="entry name" value="AAA_15"/>
    <property type="match status" value="1"/>
</dbReference>
<accession>A0A927A175</accession>
<sequence length="85" mass="9621">MRVKLLKIQSFRGIGDLTIDFDEIEPTVFIGINGVGKSSIFDCLAILLSRFSSAIQYSTSSGRLFTEEDVKNGKNETHWKVFIYK</sequence>
<name>A0A927A175_9NOST</name>
<dbReference type="Proteomes" id="UP000662185">
    <property type="component" value="Unassembled WGS sequence"/>
</dbReference>
<evidence type="ECO:0000313" key="2">
    <source>
        <dbReference type="EMBL" id="MBD2294334.1"/>
    </source>
</evidence>
<reference evidence="3" key="1">
    <citation type="journal article" date="2020" name="ISME J.">
        <title>Comparative genomics reveals insights into cyanobacterial evolution and habitat adaptation.</title>
        <authorList>
            <person name="Chen M.Y."/>
            <person name="Teng W.K."/>
            <person name="Zhao L."/>
            <person name="Hu C.X."/>
            <person name="Zhou Y.K."/>
            <person name="Han B.P."/>
            <person name="Song L.R."/>
            <person name="Shu W.S."/>
        </authorList>
    </citation>
    <scope>NUCLEOTIDE SEQUENCE [LARGE SCALE GENOMIC DNA]</scope>
    <source>
        <strain evidence="3">FACHB-251</strain>
    </source>
</reference>
<dbReference type="RefSeq" id="WP_190560626.1">
    <property type="nucleotide sequence ID" value="NZ_JACJQU010000006.1"/>
</dbReference>
<evidence type="ECO:0000313" key="3">
    <source>
        <dbReference type="Proteomes" id="UP000662185"/>
    </source>
</evidence>
<keyword evidence="3" id="KW-1185">Reference proteome</keyword>
<organism evidence="2 3">
    <name type="scientific">Anabaena sphaerica FACHB-251</name>
    <dbReference type="NCBI Taxonomy" id="2692883"/>
    <lineage>
        <taxon>Bacteria</taxon>
        <taxon>Bacillati</taxon>
        <taxon>Cyanobacteriota</taxon>
        <taxon>Cyanophyceae</taxon>
        <taxon>Nostocales</taxon>
        <taxon>Nostocaceae</taxon>
        <taxon>Anabaena</taxon>
    </lineage>
</organism>
<dbReference type="InterPro" id="IPR041685">
    <property type="entry name" value="AAA_GajA/Old/RecF-like"/>
</dbReference>
<comment type="caution">
    <text evidence="2">The sequence shown here is derived from an EMBL/GenBank/DDBJ whole genome shotgun (WGS) entry which is preliminary data.</text>
</comment>
<dbReference type="InterPro" id="IPR027417">
    <property type="entry name" value="P-loop_NTPase"/>
</dbReference>
<evidence type="ECO:0000259" key="1">
    <source>
        <dbReference type="Pfam" id="PF13175"/>
    </source>
</evidence>
<dbReference type="SUPFAM" id="SSF52540">
    <property type="entry name" value="P-loop containing nucleoside triphosphate hydrolases"/>
    <property type="match status" value="1"/>
</dbReference>